<evidence type="ECO:0000313" key="1">
    <source>
        <dbReference type="EMBL" id="KRM91826.1"/>
    </source>
</evidence>
<evidence type="ECO:0000313" key="2">
    <source>
        <dbReference type="Proteomes" id="UP000051586"/>
    </source>
</evidence>
<dbReference type="PATRIC" id="fig|1423745.4.peg.691"/>
<gene>
    <name evidence="1" type="ORF">FC87_GL000651</name>
</gene>
<organism evidence="1 2">
    <name type="scientific">Fructilactobacillus florum DSM 22689 = JCM 16035</name>
    <dbReference type="NCBI Taxonomy" id="1423745"/>
    <lineage>
        <taxon>Bacteria</taxon>
        <taxon>Bacillati</taxon>
        <taxon>Bacillota</taxon>
        <taxon>Bacilli</taxon>
        <taxon>Lactobacillales</taxon>
        <taxon>Lactobacillaceae</taxon>
        <taxon>Fructilactobacillus</taxon>
    </lineage>
</organism>
<sequence length="184" mass="20571">MKWSFEKLQGYVKQPFTEQATLTIQKQLQARYPDEIISATAFEVSVVARADQGDVIVDADISGSVTVPSSRSLIPVTLPLDFHVTEIYVAAEAALRRYENNEIVLIVDDSGTIDFETAVVDNVLVQIPMQVLTPSERAGADMPAGEDWKVVSEDEYRKQRARTNQVDPRLADLQGFYTDKPDKH</sequence>
<comment type="caution">
    <text evidence="1">The sequence shown here is derived from an EMBL/GenBank/DDBJ whole genome shotgun (WGS) entry which is preliminary data.</text>
</comment>
<dbReference type="EMBL" id="AYZI01000003">
    <property type="protein sequence ID" value="KRM91826.1"/>
    <property type="molecule type" value="Genomic_DNA"/>
</dbReference>
<evidence type="ECO:0008006" key="3">
    <source>
        <dbReference type="Google" id="ProtNLM"/>
    </source>
</evidence>
<proteinExistence type="predicted"/>
<protein>
    <recommendedName>
        <fullName evidence="3">Metal-binding protein</fullName>
    </recommendedName>
</protein>
<dbReference type="InterPro" id="IPR003772">
    <property type="entry name" value="YceD"/>
</dbReference>
<dbReference type="RefSeq" id="WP_056961507.1">
    <property type="nucleotide sequence ID" value="NZ_AYZI01000003.1"/>
</dbReference>
<dbReference type="AlphaFoldDB" id="A0A0R2CL47"/>
<reference evidence="1 2" key="1">
    <citation type="journal article" date="2015" name="Genome Announc.">
        <title>Expanding the biotechnology potential of lactobacilli through comparative genomics of 213 strains and associated genera.</title>
        <authorList>
            <person name="Sun Z."/>
            <person name="Harris H.M."/>
            <person name="McCann A."/>
            <person name="Guo C."/>
            <person name="Argimon S."/>
            <person name="Zhang W."/>
            <person name="Yang X."/>
            <person name="Jeffery I.B."/>
            <person name="Cooney J.C."/>
            <person name="Kagawa T.F."/>
            <person name="Liu W."/>
            <person name="Song Y."/>
            <person name="Salvetti E."/>
            <person name="Wrobel A."/>
            <person name="Rasinkangas P."/>
            <person name="Parkhill J."/>
            <person name="Rea M.C."/>
            <person name="O'Sullivan O."/>
            <person name="Ritari J."/>
            <person name="Douillard F.P."/>
            <person name="Paul Ross R."/>
            <person name="Yang R."/>
            <person name="Briner A.E."/>
            <person name="Felis G.E."/>
            <person name="de Vos W.M."/>
            <person name="Barrangou R."/>
            <person name="Klaenhammer T.R."/>
            <person name="Caufield P.W."/>
            <person name="Cui Y."/>
            <person name="Zhang H."/>
            <person name="O'Toole P.W."/>
        </authorList>
    </citation>
    <scope>NUCLEOTIDE SEQUENCE [LARGE SCALE GENOMIC DNA]</scope>
    <source>
        <strain evidence="1 2">DSM 22689</strain>
    </source>
</reference>
<name>A0A0R2CL47_9LACO</name>
<accession>A0A0R2CL47</accession>
<dbReference type="Pfam" id="PF02620">
    <property type="entry name" value="YceD"/>
    <property type="match status" value="1"/>
</dbReference>
<dbReference type="Proteomes" id="UP000051586">
    <property type="component" value="Unassembled WGS sequence"/>
</dbReference>
<dbReference type="STRING" id="1423745.GCA_001311215_00057"/>